<evidence type="ECO:0000313" key="9">
    <source>
        <dbReference type="Proteomes" id="UP000011820"/>
    </source>
</evidence>
<accession>A0ABN4B0X2</accession>
<sequence>MSTVLTFPGQGSQVIGMGRDLYDSFPEARLVFEEVDHTLNQNLSDLMWNGSQEELTATCNAQPALTAVSMAFIRVMEKNGLCVKRDISYVAGHSLGEYTALCAAKAFSLSDTIRLVRARGKSMQEAVPPGLGSMVAIIGLDDCVVDSICAQASRVGICEIANDNGGGQVVISGLQDAVKCAADTCLNKGAKRAVFLPVSAPFHSSLMTPVSKVMKWMLDSVTKQDPVVPILPNFCASPVSSIDEISRLLVEQVTGRVRWRETIQWFANHGVKSVYEVGSGKVLTGLAKRIDKSLSAVSISKVEDIDLALRSIVG</sequence>
<dbReference type="SUPFAM" id="SSF55048">
    <property type="entry name" value="Probable ACP-binding domain of malonyl-CoA ACP transacylase"/>
    <property type="match status" value="1"/>
</dbReference>
<dbReference type="RefSeq" id="WP_015452622.1">
    <property type="nucleotide sequence ID" value="NC_020549.1"/>
</dbReference>
<dbReference type="PANTHER" id="PTHR42681:SF1">
    <property type="entry name" value="MALONYL-COA-ACYL CARRIER PROTEIN TRANSACYLASE, MITOCHONDRIAL"/>
    <property type="match status" value="1"/>
</dbReference>
<evidence type="ECO:0000256" key="1">
    <source>
        <dbReference type="ARBA" id="ARBA00013258"/>
    </source>
</evidence>
<evidence type="ECO:0000259" key="7">
    <source>
        <dbReference type="SMART" id="SM00827"/>
    </source>
</evidence>
<dbReference type="InterPro" id="IPR024925">
    <property type="entry name" value="Malonyl_CoA-ACP_transAc"/>
</dbReference>
<keyword evidence="4 6" id="KW-0012">Acyltransferase</keyword>
<protein>
    <recommendedName>
        <fullName evidence="2 6">Malonyl CoA-acyl carrier protein transacylase</fullName>
        <ecNumber evidence="1 6">2.3.1.39</ecNumber>
    </recommendedName>
</protein>
<dbReference type="Gene3D" id="3.30.70.250">
    <property type="entry name" value="Malonyl-CoA ACP transacylase, ACP-binding"/>
    <property type="match status" value="1"/>
</dbReference>
<dbReference type="InterPro" id="IPR014043">
    <property type="entry name" value="Acyl_transferase_dom"/>
</dbReference>
<evidence type="ECO:0000256" key="5">
    <source>
        <dbReference type="ARBA" id="ARBA00048462"/>
    </source>
</evidence>
<evidence type="ECO:0000256" key="3">
    <source>
        <dbReference type="ARBA" id="ARBA00022679"/>
    </source>
</evidence>
<evidence type="ECO:0000256" key="6">
    <source>
        <dbReference type="PIRNR" id="PIRNR000446"/>
    </source>
</evidence>
<dbReference type="InterPro" id="IPR050858">
    <property type="entry name" value="Mal-CoA-ACP_Trans/PKS_FabD"/>
</dbReference>
<dbReference type="EMBL" id="CP004005">
    <property type="protein sequence ID" value="AGH17025.1"/>
    <property type="molecule type" value="Genomic_DNA"/>
</dbReference>
<keyword evidence="9" id="KW-1185">Reference proteome</keyword>
<dbReference type="InterPro" id="IPR016036">
    <property type="entry name" value="Malonyl_transacylase_ACP-bd"/>
</dbReference>
<reference evidence="8 9" key="1">
    <citation type="journal article" date="2013" name="Genome Announc.">
        <title>Complete Genome Sequence of a Chinese Strain of 'Candidatus Liberibacter asiaticus'.</title>
        <authorList>
            <person name="Lin H."/>
            <person name="Han C.S."/>
            <person name="Liu B."/>
            <person name="Lou B."/>
            <person name="Bai X."/>
            <person name="Deng C."/>
            <person name="Civerolo E.L."/>
            <person name="Gupta G."/>
        </authorList>
    </citation>
    <scope>NUCLEOTIDE SEQUENCE [LARGE SCALE GENOMIC DNA]</scope>
    <source>
        <strain evidence="9">gxpsy</strain>
    </source>
</reference>
<evidence type="ECO:0000256" key="2">
    <source>
        <dbReference type="ARBA" id="ARBA00018953"/>
    </source>
</evidence>
<dbReference type="Pfam" id="PF00698">
    <property type="entry name" value="Acyl_transf_1"/>
    <property type="match status" value="1"/>
</dbReference>
<dbReference type="SMART" id="SM00827">
    <property type="entry name" value="PKS_AT"/>
    <property type="match status" value="1"/>
</dbReference>
<comment type="similarity">
    <text evidence="6">Belongs to the fabD family.</text>
</comment>
<dbReference type="PIRSF" id="PIRSF000446">
    <property type="entry name" value="Mct"/>
    <property type="match status" value="1"/>
</dbReference>
<dbReference type="GeneID" id="93077019"/>
<gene>
    <name evidence="8" type="ORF">WSI_03275</name>
</gene>
<evidence type="ECO:0000313" key="8">
    <source>
        <dbReference type="EMBL" id="AGH17025.1"/>
    </source>
</evidence>
<dbReference type="SUPFAM" id="SSF52151">
    <property type="entry name" value="FabD/lysophospholipase-like"/>
    <property type="match status" value="1"/>
</dbReference>
<dbReference type="InterPro" id="IPR004410">
    <property type="entry name" value="Malonyl_CoA-ACP_transAc_FabD"/>
</dbReference>
<keyword evidence="3 6" id="KW-0808">Transferase</keyword>
<proteinExistence type="inferred from homology"/>
<name>A0ABN4B0X2_LIBAS</name>
<evidence type="ECO:0000256" key="4">
    <source>
        <dbReference type="ARBA" id="ARBA00023315"/>
    </source>
</evidence>
<dbReference type="InterPro" id="IPR016035">
    <property type="entry name" value="Acyl_Trfase/lysoPLipase"/>
</dbReference>
<dbReference type="EC" id="2.3.1.39" evidence="1 6"/>
<dbReference type="InterPro" id="IPR001227">
    <property type="entry name" value="Ac_transferase_dom_sf"/>
</dbReference>
<organism evidence="8 9">
    <name type="scientific">Candidatus Liberibacter asiaticus str. gxpsy</name>
    <dbReference type="NCBI Taxonomy" id="1174529"/>
    <lineage>
        <taxon>Bacteria</taxon>
        <taxon>Pseudomonadati</taxon>
        <taxon>Pseudomonadota</taxon>
        <taxon>Alphaproteobacteria</taxon>
        <taxon>Hyphomicrobiales</taxon>
        <taxon>Rhizobiaceae</taxon>
        <taxon>Liberibacter</taxon>
    </lineage>
</organism>
<feature type="domain" description="Malonyl-CoA:ACP transacylase (MAT)" evidence="7">
    <location>
        <begin position="6"/>
        <end position="302"/>
    </location>
</feature>
<dbReference type="Proteomes" id="UP000011820">
    <property type="component" value="Chromosome"/>
</dbReference>
<dbReference type="NCBIfam" id="TIGR00128">
    <property type="entry name" value="fabD"/>
    <property type="match status" value="1"/>
</dbReference>
<comment type="catalytic activity">
    <reaction evidence="5 6">
        <text>holo-[ACP] + malonyl-CoA = malonyl-[ACP] + CoA</text>
        <dbReference type="Rhea" id="RHEA:41792"/>
        <dbReference type="Rhea" id="RHEA-COMP:9623"/>
        <dbReference type="Rhea" id="RHEA-COMP:9685"/>
        <dbReference type="ChEBI" id="CHEBI:57287"/>
        <dbReference type="ChEBI" id="CHEBI:57384"/>
        <dbReference type="ChEBI" id="CHEBI:64479"/>
        <dbReference type="ChEBI" id="CHEBI:78449"/>
        <dbReference type="EC" id="2.3.1.39"/>
    </reaction>
</comment>
<dbReference type="PANTHER" id="PTHR42681">
    <property type="entry name" value="MALONYL-COA-ACYL CARRIER PROTEIN TRANSACYLASE, MITOCHONDRIAL"/>
    <property type="match status" value="1"/>
</dbReference>
<dbReference type="Gene3D" id="3.40.366.10">
    <property type="entry name" value="Malonyl-Coenzyme A Acyl Carrier Protein, domain 2"/>
    <property type="match status" value="1"/>
</dbReference>